<feature type="chain" id="PRO_5005538736" evidence="1">
    <location>
        <begin position="22"/>
        <end position="569"/>
    </location>
</feature>
<dbReference type="GO" id="GO:0004177">
    <property type="term" value="F:aminopeptidase activity"/>
    <property type="evidence" value="ECO:0007669"/>
    <property type="project" value="UniProtKB-EC"/>
</dbReference>
<evidence type="ECO:0000256" key="1">
    <source>
        <dbReference type="SAM" id="SignalP"/>
    </source>
</evidence>
<accession>A0A0L0FLI0</accession>
<dbReference type="GeneID" id="25911148"/>
<organism evidence="4 5">
    <name type="scientific">Sphaeroforma arctica JP610</name>
    <dbReference type="NCBI Taxonomy" id="667725"/>
    <lineage>
        <taxon>Eukaryota</taxon>
        <taxon>Ichthyosporea</taxon>
        <taxon>Ichthyophonida</taxon>
        <taxon>Sphaeroforma</taxon>
    </lineage>
</organism>
<dbReference type="AlphaFoldDB" id="A0A0L0FLI0"/>
<keyword evidence="5" id="KW-1185">Reference proteome</keyword>
<evidence type="ECO:0000259" key="2">
    <source>
        <dbReference type="Pfam" id="PF00561"/>
    </source>
</evidence>
<feature type="domain" description="Peptidase S33 tripeptidyl aminopeptidase-like C-terminal" evidence="3">
    <location>
        <begin position="460"/>
        <end position="535"/>
    </location>
</feature>
<protein>
    <submittedName>
        <fullName evidence="4">Uncharacterized protein</fullName>
    </submittedName>
</protein>
<name>A0A0L0FLI0_9EUKA</name>
<gene>
    <name evidence="4" type="ORF">SARC_10644</name>
</gene>
<dbReference type="SUPFAM" id="SSF53474">
    <property type="entry name" value="alpha/beta-Hydrolases"/>
    <property type="match status" value="1"/>
</dbReference>
<proteinExistence type="predicted"/>
<feature type="signal peptide" evidence="1">
    <location>
        <begin position="1"/>
        <end position="21"/>
    </location>
</feature>
<dbReference type="InterPro" id="IPR013595">
    <property type="entry name" value="Pept_S33_TAP-like_C"/>
</dbReference>
<dbReference type="GO" id="GO:0005737">
    <property type="term" value="C:cytoplasm"/>
    <property type="evidence" value="ECO:0007669"/>
    <property type="project" value="InterPro"/>
</dbReference>
<dbReference type="EMBL" id="KQ242929">
    <property type="protein sequence ID" value="KNC76883.1"/>
    <property type="molecule type" value="Genomic_DNA"/>
</dbReference>
<dbReference type="eggNOG" id="ENOG502QXCY">
    <property type="taxonomic scope" value="Eukaryota"/>
</dbReference>
<evidence type="ECO:0000313" key="5">
    <source>
        <dbReference type="Proteomes" id="UP000054560"/>
    </source>
</evidence>
<dbReference type="PANTHER" id="PTHR43722">
    <property type="entry name" value="PROLINE IMINOPEPTIDASE"/>
    <property type="match status" value="1"/>
</dbReference>
<feature type="domain" description="AB hydrolase-1" evidence="2">
    <location>
        <begin position="124"/>
        <end position="317"/>
    </location>
</feature>
<dbReference type="InterPro" id="IPR005944">
    <property type="entry name" value="Pro_iminopeptidase"/>
</dbReference>
<dbReference type="Pfam" id="PF00561">
    <property type="entry name" value="Abhydrolase_1"/>
    <property type="match status" value="1"/>
</dbReference>
<dbReference type="Proteomes" id="UP000054560">
    <property type="component" value="Unassembled WGS sequence"/>
</dbReference>
<dbReference type="InterPro" id="IPR000073">
    <property type="entry name" value="AB_hydrolase_1"/>
</dbReference>
<dbReference type="PANTHER" id="PTHR43722:SF1">
    <property type="entry name" value="PROLINE IMINOPEPTIDASE"/>
    <property type="match status" value="1"/>
</dbReference>
<dbReference type="Pfam" id="PF08386">
    <property type="entry name" value="Abhydrolase_4"/>
    <property type="match status" value="1"/>
</dbReference>
<dbReference type="Gene3D" id="3.40.50.1820">
    <property type="entry name" value="alpha/beta hydrolase"/>
    <property type="match status" value="1"/>
</dbReference>
<evidence type="ECO:0000259" key="3">
    <source>
        <dbReference type="Pfam" id="PF08386"/>
    </source>
</evidence>
<dbReference type="GO" id="GO:0006508">
    <property type="term" value="P:proteolysis"/>
    <property type="evidence" value="ECO:0007669"/>
    <property type="project" value="InterPro"/>
</dbReference>
<dbReference type="RefSeq" id="XP_014150785.1">
    <property type="nucleotide sequence ID" value="XM_014295310.1"/>
</dbReference>
<dbReference type="InterPro" id="IPR029058">
    <property type="entry name" value="AB_hydrolase_fold"/>
</dbReference>
<keyword evidence="1" id="KW-0732">Signal</keyword>
<reference evidence="4 5" key="1">
    <citation type="submission" date="2011-02" db="EMBL/GenBank/DDBJ databases">
        <title>The Genome Sequence of Sphaeroforma arctica JP610.</title>
        <authorList>
            <consortium name="The Broad Institute Genome Sequencing Platform"/>
            <person name="Russ C."/>
            <person name="Cuomo C."/>
            <person name="Young S.K."/>
            <person name="Zeng Q."/>
            <person name="Gargeya S."/>
            <person name="Alvarado L."/>
            <person name="Berlin A."/>
            <person name="Chapman S.B."/>
            <person name="Chen Z."/>
            <person name="Freedman E."/>
            <person name="Gellesch M."/>
            <person name="Goldberg J."/>
            <person name="Griggs A."/>
            <person name="Gujja S."/>
            <person name="Heilman E."/>
            <person name="Heiman D."/>
            <person name="Howarth C."/>
            <person name="Mehta T."/>
            <person name="Neiman D."/>
            <person name="Pearson M."/>
            <person name="Roberts A."/>
            <person name="Saif S."/>
            <person name="Shea T."/>
            <person name="Shenoy N."/>
            <person name="Sisk P."/>
            <person name="Stolte C."/>
            <person name="Sykes S."/>
            <person name="White J."/>
            <person name="Yandava C."/>
            <person name="Burger G."/>
            <person name="Gray M.W."/>
            <person name="Holland P.W.H."/>
            <person name="King N."/>
            <person name="Lang F.B.F."/>
            <person name="Roger A.J."/>
            <person name="Ruiz-Trillo I."/>
            <person name="Haas B."/>
            <person name="Nusbaum C."/>
            <person name="Birren B."/>
        </authorList>
    </citation>
    <scope>NUCLEOTIDE SEQUENCE [LARGE SCALE GENOMIC DNA]</scope>
    <source>
        <strain evidence="4 5">JP610</strain>
    </source>
</reference>
<dbReference type="OrthoDB" id="28112at2759"/>
<sequence>MSILCLHICIVSVLLISGGHAVQLHSSELESSSSILHPSANVRWSGAPFRNRTGMGPGRWLKGFLDTPLDHDDTHCAHQAMQRTQSTQDHVEKLVQDSSNKLCPTVSLPIVARLADVQPAPLGPMLLHCGGPSSGKECINIFINGTTEFYGAPRMDSRLLASYDIIGIDQRGVQDSRPSVNSIVCFPSNLSDTEQVLAAISNRTAVQKEVYNDPKYHYPNGKNFLDYTSTRDFAFDLDLLRQSIGAKQLSIMGFSYGTLVGATYATLFPAHAGRILCLGPVLSTVDASAFSEGTAQAYEGVLTRVLRLCDKQQGCPAGPDSQKMLIDVLDNVKRGVYSSSDGKTLMETVFYNYVKEHIRYSVAYYHLLSVVAGISKHDQATIDEVVAYRPVDNRGLWCDVGEVGAVSNIHGSDYTSRLGPPEMLGEIERRARLYPLGGQFEALWYQLALSGSQSMPRPVRLGDPDIPVLVVGNLYDSATSYKWSASLSNAFPNGQLITFQGDGHCMAEAAVGYAREDASQCQAVLNQFLLEGSIDPSITLCPVHAEPNTTAEYVPWTWEDVDSYSTRKL</sequence>
<evidence type="ECO:0000313" key="4">
    <source>
        <dbReference type="EMBL" id="KNC76883.1"/>
    </source>
</evidence>